<protein>
    <submittedName>
        <fullName evidence="1">Uncharacterized protein</fullName>
    </submittedName>
</protein>
<name>A0A0X3PFE4_SCHSO</name>
<gene>
    <name evidence="1" type="ORF">TR127347</name>
</gene>
<reference evidence="1" key="1">
    <citation type="submission" date="2016-01" db="EMBL/GenBank/DDBJ databases">
        <title>Reference transcriptome for the parasite Schistocephalus solidus: insights into the molecular evolution of parasitism.</title>
        <authorList>
            <person name="Hebert F.O."/>
            <person name="Grambauer S."/>
            <person name="Barber I."/>
            <person name="Landry C.R."/>
            <person name="Aubin-Horth N."/>
        </authorList>
    </citation>
    <scope>NUCLEOTIDE SEQUENCE</scope>
</reference>
<proteinExistence type="predicted"/>
<sequence>MLLPAPPPLKRPNYEGGTVVQCLCLCSTFRPPQKCLERLFLSPLRNTYTDIYNVHGSVPLCIAIAADGIGKPTFVLQPPTYRPAPTRNLHFGQVRHFVPDPSLADQSEQSALAPSEF</sequence>
<accession>A0A0X3PFE4</accession>
<dbReference type="EMBL" id="GEEE01012827">
    <property type="protein sequence ID" value="JAP50398.1"/>
    <property type="molecule type" value="Transcribed_RNA"/>
</dbReference>
<dbReference type="AlphaFoldDB" id="A0A0X3PFE4"/>
<evidence type="ECO:0000313" key="1">
    <source>
        <dbReference type="EMBL" id="JAP50398.1"/>
    </source>
</evidence>
<organism evidence="1">
    <name type="scientific">Schistocephalus solidus</name>
    <name type="common">Tapeworm</name>
    <dbReference type="NCBI Taxonomy" id="70667"/>
    <lineage>
        <taxon>Eukaryota</taxon>
        <taxon>Metazoa</taxon>
        <taxon>Spiralia</taxon>
        <taxon>Lophotrochozoa</taxon>
        <taxon>Platyhelminthes</taxon>
        <taxon>Cestoda</taxon>
        <taxon>Eucestoda</taxon>
        <taxon>Diphyllobothriidea</taxon>
        <taxon>Diphyllobothriidae</taxon>
        <taxon>Schistocephalus</taxon>
    </lineage>
</organism>